<dbReference type="Proteomes" id="UP000601597">
    <property type="component" value="Unassembled WGS sequence"/>
</dbReference>
<reference evidence="3" key="1">
    <citation type="journal article" date="2019" name="Int. J. Syst. Evol. Microbiol.">
        <title>The Global Catalogue of Microorganisms (GCM) 10K type strain sequencing project: providing services to taxonomists for standard genome sequencing and annotation.</title>
        <authorList>
            <consortium name="The Broad Institute Genomics Platform"/>
            <consortium name="The Broad Institute Genome Sequencing Center for Infectious Disease"/>
            <person name="Wu L."/>
            <person name="Ma J."/>
        </authorList>
    </citation>
    <scope>NUCLEOTIDE SEQUENCE [LARGE SCALE GENOMIC DNA]</scope>
    <source>
        <strain evidence="3">KCTC 22280</strain>
    </source>
</reference>
<keyword evidence="1" id="KW-1133">Transmembrane helix</keyword>
<dbReference type="InterPro" id="IPR012902">
    <property type="entry name" value="N_methyl_site"/>
</dbReference>
<keyword evidence="3" id="KW-1185">Reference proteome</keyword>
<keyword evidence="1" id="KW-0812">Transmembrane</keyword>
<evidence type="ECO:0000256" key="1">
    <source>
        <dbReference type="SAM" id="Phobius"/>
    </source>
</evidence>
<sequence length="268" mass="28999">MRRAAGFTLVELVMVIVLLAIVATISVQFVALSTQGAIDTGDRQQRALKAVVVSEQITRMLREAFPLSVRVTGPTDNCIEWLPIVGATRYTELPKAGGSTIEVVPFSRTPDDDSVRAVVYGYGGSADDVAAKFYQSALQNPGPISPEIVKPIDNSTVPVSINLDAPHRFSAKSPARRLYVVSRPQALCSEPDGEFEELALYRGYNVGASYDRGNRDVLAANLKGPAEFFVKPISLRRAAVVSFSFDLATPGSTETLEVSQEVQIRNVP</sequence>
<dbReference type="EMBL" id="BMXV01000007">
    <property type="protein sequence ID" value="GGY80976.1"/>
    <property type="molecule type" value="Genomic_DNA"/>
</dbReference>
<feature type="transmembrane region" description="Helical" evidence="1">
    <location>
        <begin position="12"/>
        <end position="32"/>
    </location>
</feature>
<keyword evidence="1" id="KW-0472">Membrane</keyword>
<comment type="caution">
    <text evidence="2">The sequence shown here is derived from an EMBL/GenBank/DDBJ whole genome shotgun (WGS) entry which is preliminary data.</text>
</comment>
<name>A0ABQ3B5S4_9GAMM</name>
<dbReference type="PROSITE" id="PS00409">
    <property type="entry name" value="PROKAR_NTER_METHYL"/>
    <property type="match status" value="1"/>
</dbReference>
<dbReference type="RefSeq" id="WP_189577640.1">
    <property type="nucleotide sequence ID" value="NZ_BMXV01000007.1"/>
</dbReference>
<dbReference type="SUPFAM" id="SSF54523">
    <property type="entry name" value="Pili subunits"/>
    <property type="match status" value="1"/>
</dbReference>
<dbReference type="Pfam" id="PF07963">
    <property type="entry name" value="N_methyl"/>
    <property type="match status" value="1"/>
</dbReference>
<protein>
    <submittedName>
        <fullName evidence="2">MSHA biogenesis protein MshO</fullName>
    </submittedName>
</protein>
<dbReference type="NCBIfam" id="TIGR02532">
    <property type="entry name" value="IV_pilin_GFxxxE"/>
    <property type="match status" value="1"/>
</dbReference>
<gene>
    <name evidence="2" type="primary">mshO2</name>
    <name evidence="2" type="ORF">GCM10007071_30430</name>
</gene>
<proteinExistence type="predicted"/>
<accession>A0ABQ3B5S4</accession>
<organism evidence="2 3">
    <name type="scientific">Marinobacter zhanjiangensis</name>
    <dbReference type="NCBI Taxonomy" id="578215"/>
    <lineage>
        <taxon>Bacteria</taxon>
        <taxon>Pseudomonadati</taxon>
        <taxon>Pseudomonadota</taxon>
        <taxon>Gammaproteobacteria</taxon>
        <taxon>Pseudomonadales</taxon>
        <taxon>Marinobacteraceae</taxon>
        <taxon>Marinobacter</taxon>
    </lineage>
</organism>
<dbReference type="InterPro" id="IPR045584">
    <property type="entry name" value="Pilin-like"/>
</dbReference>
<evidence type="ECO:0000313" key="3">
    <source>
        <dbReference type="Proteomes" id="UP000601597"/>
    </source>
</evidence>
<evidence type="ECO:0000313" key="2">
    <source>
        <dbReference type="EMBL" id="GGY80976.1"/>
    </source>
</evidence>